<evidence type="ECO:0000313" key="3">
    <source>
        <dbReference type="Proteomes" id="UP000465609"/>
    </source>
</evidence>
<sequence length="86" mass="9054">MGVTTSPDRINAPGSLLDPRKITTSSANIPKPNNVPITLPIGLRPPALPMSRFSHGPTNTSVNWRGLRGGQTGTRPKSSQLISAAK</sequence>
<organism evidence="2 3">
    <name type="scientific">Mycolicibacterium aubagnense</name>
    <dbReference type="NCBI Taxonomy" id="319707"/>
    <lineage>
        <taxon>Bacteria</taxon>
        <taxon>Bacillati</taxon>
        <taxon>Actinomycetota</taxon>
        <taxon>Actinomycetes</taxon>
        <taxon>Mycobacteriales</taxon>
        <taxon>Mycobacteriaceae</taxon>
        <taxon>Mycolicibacterium</taxon>
    </lineage>
</organism>
<protein>
    <submittedName>
        <fullName evidence="2">Uncharacterized protein</fullName>
    </submittedName>
</protein>
<evidence type="ECO:0000313" key="2">
    <source>
        <dbReference type="EMBL" id="BBX86861.1"/>
    </source>
</evidence>
<name>A0ABM7IJC0_9MYCO</name>
<dbReference type="EMBL" id="AP022577">
    <property type="protein sequence ID" value="BBX86861.1"/>
    <property type="molecule type" value="Genomic_DNA"/>
</dbReference>
<accession>A0ABM7IJC0</accession>
<evidence type="ECO:0000256" key="1">
    <source>
        <dbReference type="SAM" id="MobiDB-lite"/>
    </source>
</evidence>
<dbReference type="Proteomes" id="UP000465609">
    <property type="component" value="Chromosome"/>
</dbReference>
<feature type="compositionally biased region" description="Polar residues" evidence="1">
    <location>
        <begin position="73"/>
        <end position="86"/>
    </location>
</feature>
<feature type="region of interest" description="Disordered" evidence="1">
    <location>
        <begin position="1"/>
        <end position="33"/>
    </location>
</feature>
<proteinExistence type="predicted"/>
<feature type="region of interest" description="Disordered" evidence="1">
    <location>
        <begin position="48"/>
        <end position="86"/>
    </location>
</feature>
<gene>
    <name evidence="2" type="ORF">MAUB_47340</name>
</gene>
<keyword evidence="3" id="KW-1185">Reference proteome</keyword>
<reference evidence="2 3" key="1">
    <citation type="journal article" date="2019" name="Emerg. Microbes Infect.">
        <title>Comprehensive subspecies identification of 175 nontuberculous mycobacteria species based on 7547 genomic profiles.</title>
        <authorList>
            <person name="Matsumoto Y."/>
            <person name="Kinjo T."/>
            <person name="Motooka D."/>
            <person name="Nabeya D."/>
            <person name="Jung N."/>
            <person name="Uechi K."/>
            <person name="Horii T."/>
            <person name="Iida T."/>
            <person name="Fujita J."/>
            <person name="Nakamura S."/>
        </authorList>
    </citation>
    <scope>NUCLEOTIDE SEQUENCE [LARGE SCALE GENOMIC DNA]</scope>
    <source>
        <strain evidence="2 3">JCM 15296</strain>
    </source>
</reference>